<accession>A0A1H6Q298</accession>
<proteinExistence type="predicted"/>
<dbReference type="EMBL" id="FNXY01000001">
    <property type="protein sequence ID" value="SEI37969.1"/>
    <property type="molecule type" value="Genomic_DNA"/>
</dbReference>
<dbReference type="OrthoDB" id="676292at2"/>
<name>A0A1H6Q298_9BACT</name>
<dbReference type="AlphaFoldDB" id="A0A1H6Q298"/>
<sequence>METSYHIVVQMKALNGTVEIGRFLISTNREFASETFNSLKGKTALAESQVLRLSLLETTGLSGTIIGILGCNLDELSENCKIITRDAFKFFNLEK</sequence>
<evidence type="ECO:0000313" key="1">
    <source>
        <dbReference type="EMBL" id="SEI37969.1"/>
    </source>
</evidence>
<gene>
    <name evidence="1" type="ORF">SAMN04487995_0202</name>
</gene>
<dbReference type="STRING" id="408657.SAMN04487995_0202"/>
<keyword evidence="2" id="KW-1185">Reference proteome</keyword>
<protein>
    <submittedName>
        <fullName evidence="1">Uncharacterized protein</fullName>
    </submittedName>
</protein>
<dbReference type="Proteomes" id="UP000199532">
    <property type="component" value="Unassembled WGS sequence"/>
</dbReference>
<organism evidence="1 2">
    <name type="scientific">Dyadobacter koreensis</name>
    <dbReference type="NCBI Taxonomy" id="408657"/>
    <lineage>
        <taxon>Bacteria</taxon>
        <taxon>Pseudomonadati</taxon>
        <taxon>Bacteroidota</taxon>
        <taxon>Cytophagia</taxon>
        <taxon>Cytophagales</taxon>
        <taxon>Spirosomataceae</taxon>
        <taxon>Dyadobacter</taxon>
    </lineage>
</organism>
<dbReference type="RefSeq" id="WP_090330941.1">
    <property type="nucleotide sequence ID" value="NZ_FNXY01000001.1"/>
</dbReference>
<evidence type="ECO:0000313" key="2">
    <source>
        <dbReference type="Proteomes" id="UP000199532"/>
    </source>
</evidence>
<reference evidence="1 2" key="1">
    <citation type="submission" date="2016-10" db="EMBL/GenBank/DDBJ databases">
        <authorList>
            <person name="de Groot N.N."/>
        </authorList>
    </citation>
    <scope>NUCLEOTIDE SEQUENCE [LARGE SCALE GENOMIC DNA]</scope>
    <source>
        <strain evidence="1 2">DSM 19938</strain>
    </source>
</reference>